<accession>A0A852XFR5</accession>
<dbReference type="Pfam" id="PF13487">
    <property type="entry name" value="HD_5"/>
    <property type="match status" value="1"/>
</dbReference>
<feature type="transmembrane region" description="Helical" evidence="2">
    <location>
        <begin position="30"/>
        <end position="50"/>
    </location>
</feature>
<organism evidence="4 5">
    <name type="scientific">Janibacter alkaliphilus</name>
    <dbReference type="NCBI Taxonomy" id="1069963"/>
    <lineage>
        <taxon>Bacteria</taxon>
        <taxon>Bacillati</taxon>
        <taxon>Actinomycetota</taxon>
        <taxon>Actinomycetes</taxon>
        <taxon>Micrococcales</taxon>
        <taxon>Intrasporangiaceae</taxon>
        <taxon>Janibacter</taxon>
    </lineage>
</organism>
<reference evidence="4 5" key="1">
    <citation type="submission" date="2020-07" db="EMBL/GenBank/DDBJ databases">
        <title>Sequencing the genomes of 1000 actinobacteria strains.</title>
        <authorList>
            <person name="Klenk H.-P."/>
        </authorList>
    </citation>
    <scope>NUCLEOTIDE SEQUENCE [LARGE SCALE GENOMIC DNA]</scope>
    <source>
        <strain evidence="4 5">DSM 24723</strain>
    </source>
</reference>
<keyword evidence="5" id="KW-1185">Reference proteome</keyword>
<evidence type="ECO:0000313" key="5">
    <source>
        <dbReference type="Proteomes" id="UP000592181"/>
    </source>
</evidence>
<dbReference type="AlphaFoldDB" id="A0A852XFR5"/>
<evidence type="ECO:0000256" key="2">
    <source>
        <dbReference type="SAM" id="Phobius"/>
    </source>
</evidence>
<feature type="compositionally biased region" description="Low complexity" evidence="1">
    <location>
        <begin position="410"/>
        <end position="429"/>
    </location>
</feature>
<protein>
    <recommendedName>
        <fullName evidence="3">HD-GYP domain-containing protein</fullName>
    </recommendedName>
</protein>
<dbReference type="SUPFAM" id="SSF109604">
    <property type="entry name" value="HD-domain/PDEase-like"/>
    <property type="match status" value="1"/>
</dbReference>
<proteinExistence type="predicted"/>
<feature type="region of interest" description="Disordered" evidence="1">
    <location>
        <begin position="410"/>
        <end position="443"/>
    </location>
</feature>
<dbReference type="Proteomes" id="UP000592181">
    <property type="component" value="Unassembled WGS sequence"/>
</dbReference>
<evidence type="ECO:0000259" key="3">
    <source>
        <dbReference type="PROSITE" id="PS51832"/>
    </source>
</evidence>
<dbReference type="PANTHER" id="PTHR45228">
    <property type="entry name" value="CYCLIC DI-GMP PHOSPHODIESTERASE TM_0186-RELATED"/>
    <property type="match status" value="1"/>
</dbReference>
<dbReference type="InterPro" id="IPR037522">
    <property type="entry name" value="HD_GYP_dom"/>
</dbReference>
<dbReference type="PANTHER" id="PTHR45228:SF4">
    <property type="entry name" value="LIPOPROTEIN"/>
    <property type="match status" value="1"/>
</dbReference>
<feature type="domain" description="HD-GYP" evidence="3">
    <location>
        <begin position="220"/>
        <end position="413"/>
    </location>
</feature>
<dbReference type="Gene3D" id="1.10.3210.10">
    <property type="entry name" value="Hypothetical protein af1432"/>
    <property type="match status" value="1"/>
</dbReference>
<feature type="transmembrane region" description="Helical" evidence="2">
    <location>
        <begin position="176"/>
        <end position="201"/>
    </location>
</feature>
<sequence>MLYVGAVALLGAAALTAAFVASGPPQQTTWLAWLVVMTLLVSVGPPQVVGRIQLFSSGLFTIAAVPLVGPVGTAIVSVVPVLAARNEPIKRVYNTSIRILYGLAGGAAYALAGGVTLGTTPLPDAAVLALAGRMALAAVVIATVNIVMLAGIVRVTSGASLRAVVPDLGRTIVPGYSAYLVAAFLLTVLWAPVGLGAFAALMGLPCLAVAQWALRQYVAEHETRQSVLAAVLNALDVRLPGTREQGEQVARVAEQMARVLGLAPRDVETLTTAARLRDIGLLSLPIAELDPGRPLGALDGPLREHPRAARQVLGELGFLADALDIIEAHHERVDGSGYPRGLRDAQIPMGSRVLAVADAYVNLVLPIGAHPALTPEAAVAACLDAHGHLDPAVVRALQVALERGMPPLAGAETAGSAGSAGRAAVPGAAVDHAHPDSPRTVPR</sequence>
<evidence type="ECO:0000256" key="1">
    <source>
        <dbReference type="SAM" id="MobiDB-lite"/>
    </source>
</evidence>
<dbReference type="RefSeq" id="WP_179462753.1">
    <property type="nucleotide sequence ID" value="NZ_JACBZX010000001.1"/>
</dbReference>
<dbReference type="InterPro" id="IPR003607">
    <property type="entry name" value="HD/PDEase_dom"/>
</dbReference>
<dbReference type="InterPro" id="IPR052020">
    <property type="entry name" value="Cyclic_di-GMP/3'3'-cGAMP_PDE"/>
</dbReference>
<feature type="transmembrane region" description="Helical" evidence="2">
    <location>
        <begin position="57"/>
        <end position="79"/>
    </location>
</feature>
<comment type="caution">
    <text evidence="4">The sequence shown here is derived from an EMBL/GenBank/DDBJ whole genome shotgun (WGS) entry which is preliminary data.</text>
</comment>
<feature type="transmembrane region" description="Helical" evidence="2">
    <location>
        <begin position="134"/>
        <end position="156"/>
    </location>
</feature>
<dbReference type="EMBL" id="JACBZX010000001">
    <property type="protein sequence ID" value="NYG37385.1"/>
    <property type="molecule type" value="Genomic_DNA"/>
</dbReference>
<dbReference type="CDD" id="cd00077">
    <property type="entry name" value="HDc"/>
    <property type="match status" value="1"/>
</dbReference>
<keyword evidence="2" id="KW-0472">Membrane</keyword>
<dbReference type="PROSITE" id="PS51832">
    <property type="entry name" value="HD_GYP"/>
    <property type="match status" value="1"/>
</dbReference>
<feature type="transmembrane region" description="Helical" evidence="2">
    <location>
        <begin position="99"/>
        <end position="122"/>
    </location>
</feature>
<evidence type="ECO:0000313" key="4">
    <source>
        <dbReference type="EMBL" id="NYG37385.1"/>
    </source>
</evidence>
<keyword evidence="2" id="KW-0812">Transmembrane</keyword>
<keyword evidence="2" id="KW-1133">Transmembrane helix</keyword>
<name>A0A852XFR5_9MICO</name>
<gene>
    <name evidence="4" type="ORF">BJY28_001854</name>
</gene>